<sequence length="83" mass="10043">MTDRNEEKDNDQEDELLSSALENTPRNVRLESFLNRYETRQPQLLFTDRFQQYVKRRCSSMSFLYCLNALLDMIPIVRCLKEY</sequence>
<keyword evidence="3" id="KW-1185">Reference proteome</keyword>
<dbReference type="EMBL" id="CAJNOR010005205">
    <property type="protein sequence ID" value="CAF1551177.1"/>
    <property type="molecule type" value="Genomic_DNA"/>
</dbReference>
<proteinExistence type="predicted"/>
<dbReference type="AlphaFoldDB" id="A0A815X4W1"/>
<protein>
    <submittedName>
        <fullName evidence="2">Uncharacterized protein</fullName>
    </submittedName>
</protein>
<feature type="non-terminal residue" evidence="2">
    <location>
        <position position="83"/>
    </location>
</feature>
<evidence type="ECO:0000313" key="2">
    <source>
        <dbReference type="EMBL" id="CAF1551177.1"/>
    </source>
</evidence>
<organism evidence="2 3">
    <name type="scientific">Adineta ricciae</name>
    <name type="common">Rotifer</name>
    <dbReference type="NCBI Taxonomy" id="249248"/>
    <lineage>
        <taxon>Eukaryota</taxon>
        <taxon>Metazoa</taxon>
        <taxon>Spiralia</taxon>
        <taxon>Gnathifera</taxon>
        <taxon>Rotifera</taxon>
        <taxon>Eurotatoria</taxon>
        <taxon>Bdelloidea</taxon>
        <taxon>Adinetida</taxon>
        <taxon>Adinetidae</taxon>
        <taxon>Adineta</taxon>
    </lineage>
</organism>
<accession>A0A815X4W1</accession>
<evidence type="ECO:0000313" key="3">
    <source>
        <dbReference type="Proteomes" id="UP000663828"/>
    </source>
</evidence>
<reference evidence="2" key="1">
    <citation type="submission" date="2021-02" db="EMBL/GenBank/DDBJ databases">
        <authorList>
            <person name="Nowell W R."/>
        </authorList>
    </citation>
    <scope>NUCLEOTIDE SEQUENCE</scope>
</reference>
<evidence type="ECO:0000256" key="1">
    <source>
        <dbReference type="SAM" id="MobiDB-lite"/>
    </source>
</evidence>
<comment type="caution">
    <text evidence="2">The sequence shown here is derived from an EMBL/GenBank/DDBJ whole genome shotgun (WGS) entry which is preliminary data.</text>
</comment>
<dbReference type="Proteomes" id="UP000663828">
    <property type="component" value="Unassembled WGS sequence"/>
</dbReference>
<feature type="region of interest" description="Disordered" evidence="1">
    <location>
        <begin position="1"/>
        <end position="20"/>
    </location>
</feature>
<name>A0A815X4W1_ADIRI</name>
<feature type="non-terminal residue" evidence="2">
    <location>
        <position position="1"/>
    </location>
</feature>
<gene>
    <name evidence="2" type="ORF">XAT740_LOCUS42908</name>
</gene>